<reference evidence="1 2" key="1">
    <citation type="submission" date="2019-07" db="EMBL/GenBank/DDBJ databases">
        <title>Reinekea sp. strain SSH23 genome sequencing and assembly.</title>
        <authorList>
            <person name="Kim I."/>
        </authorList>
    </citation>
    <scope>NUCLEOTIDE SEQUENCE [LARGE SCALE GENOMIC DNA]</scope>
    <source>
        <strain evidence="1 2">SSH23</strain>
    </source>
</reference>
<evidence type="ECO:0000313" key="1">
    <source>
        <dbReference type="EMBL" id="TXR53014.1"/>
    </source>
</evidence>
<dbReference type="EMBL" id="VKAD01000001">
    <property type="protein sequence ID" value="TXR53014.1"/>
    <property type="molecule type" value="Genomic_DNA"/>
</dbReference>
<dbReference type="SUPFAM" id="SSF53474">
    <property type="entry name" value="alpha/beta-Hydrolases"/>
    <property type="match status" value="1"/>
</dbReference>
<comment type="caution">
    <text evidence="1">The sequence shown here is derived from an EMBL/GenBank/DDBJ whole genome shotgun (WGS) entry which is preliminary data.</text>
</comment>
<name>A0A5C8Z6U7_9GAMM</name>
<proteinExistence type="predicted"/>
<sequence>MTKKLIFVHGRSQKPTETELIELWYSAIRHGLARDFSQSSVRQFDSIDKDFVYYGDLSNQVLNLPPENIDSRFEALATLKGYSKAQFNRQTYLQVANAGYFKDALADTFSAVLGKLHLADFLINAVAPDMAEYWGGETYYGNDIRARMTQALTFALDSADDVIVIAHSLGSVVAYDSLWKLSHYSEYRHQYGVHKKVNLFLTLGSPLGDENVKAKVKGADCKGFKRYPTNVRRWYNLSAEGDYICHDGRLHNDFRQMMSLKMLSEDIKDIYPIHNMTVRQGVANPHSSIGYLVHPEFIALLQSWLDQSV</sequence>
<evidence type="ECO:0000313" key="2">
    <source>
        <dbReference type="Proteomes" id="UP000321764"/>
    </source>
</evidence>
<dbReference type="AlphaFoldDB" id="A0A5C8Z6U7"/>
<dbReference type="Proteomes" id="UP000321764">
    <property type="component" value="Unassembled WGS sequence"/>
</dbReference>
<keyword evidence="2" id="KW-1185">Reference proteome</keyword>
<organism evidence="1 2">
    <name type="scientific">Reinekea thalattae</name>
    <dbReference type="NCBI Taxonomy" id="2593301"/>
    <lineage>
        <taxon>Bacteria</taxon>
        <taxon>Pseudomonadati</taxon>
        <taxon>Pseudomonadota</taxon>
        <taxon>Gammaproteobacteria</taxon>
        <taxon>Oceanospirillales</taxon>
        <taxon>Saccharospirillaceae</taxon>
        <taxon>Reinekea</taxon>
    </lineage>
</organism>
<dbReference type="RefSeq" id="WP_147711810.1">
    <property type="nucleotide sequence ID" value="NZ_VKAD01000001.1"/>
</dbReference>
<gene>
    <name evidence="1" type="ORF">FME95_00075</name>
</gene>
<evidence type="ECO:0008006" key="3">
    <source>
        <dbReference type="Google" id="ProtNLM"/>
    </source>
</evidence>
<dbReference type="InterPro" id="IPR029058">
    <property type="entry name" value="AB_hydrolase_fold"/>
</dbReference>
<accession>A0A5C8Z6U7</accession>
<protein>
    <recommendedName>
        <fullName evidence="3">Alpha/beta hydrolase</fullName>
    </recommendedName>
</protein>
<dbReference type="OrthoDB" id="1114329at2"/>